<gene>
    <name evidence="2" type="ORF">SK128_027657</name>
</gene>
<reference evidence="2 3" key="1">
    <citation type="submission" date="2023-11" db="EMBL/GenBank/DDBJ databases">
        <title>Halocaridina rubra genome assembly.</title>
        <authorList>
            <person name="Smith C."/>
        </authorList>
    </citation>
    <scope>NUCLEOTIDE SEQUENCE [LARGE SCALE GENOMIC DNA]</scope>
    <source>
        <strain evidence="2">EP-1</strain>
        <tissue evidence="2">Whole</tissue>
    </source>
</reference>
<feature type="compositionally biased region" description="Basic and acidic residues" evidence="1">
    <location>
        <begin position="53"/>
        <end position="75"/>
    </location>
</feature>
<evidence type="ECO:0000313" key="3">
    <source>
        <dbReference type="Proteomes" id="UP001381693"/>
    </source>
</evidence>
<keyword evidence="3" id="KW-1185">Reference proteome</keyword>
<feature type="region of interest" description="Disordered" evidence="1">
    <location>
        <begin position="245"/>
        <end position="267"/>
    </location>
</feature>
<dbReference type="AlphaFoldDB" id="A0AAN8WVY6"/>
<dbReference type="Proteomes" id="UP001381693">
    <property type="component" value="Unassembled WGS sequence"/>
</dbReference>
<evidence type="ECO:0000313" key="2">
    <source>
        <dbReference type="EMBL" id="KAK7067399.1"/>
    </source>
</evidence>
<name>A0AAN8WVY6_HALRR</name>
<dbReference type="EMBL" id="JAXCGZ010018481">
    <property type="protein sequence ID" value="KAK7067399.1"/>
    <property type="molecule type" value="Genomic_DNA"/>
</dbReference>
<evidence type="ECO:0000256" key="1">
    <source>
        <dbReference type="SAM" id="MobiDB-lite"/>
    </source>
</evidence>
<feature type="region of interest" description="Disordered" evidence="1">
    <location>
        <begin position="53"/>
        <end position="84"/>
    </location>
</feature>
<proteinExistence type="predicted"/>
<comment type="caution">
    <text evidence="2">The sequence shown here is derived from an EMBL/GenBank/DDBJ whole genome shotgun (WGS) entry which is preliminary data.</text>
</comment>
<accession>A0AAN8WVY6</accession>
<protein>
    <submittedName>
        <fullName evidence="2">Uncharacterized protein</fullName>
    </submittedName>
</protein>
<organism evidence="2 3">
    <name type="scientific">Halocaridina rubra</name>
    <name type="common">Hawaiian red shrimp</name>
    <dbReference type="NCBI Taxonomy" id="373956"/>
    <lineage>
        <taxon>Eukaryota</taxon>
        <taxon>Metazoa</taxon>
        <taxon>Ecdysozoa</taxon>
        <taxon>Arthropoda</taxon>
        <taxon>Crustacea</taxon>
        <taxon>Multicrustacea</taxon>
        <taxon>Malacostraca</taxon>
        <taxon>Eumalacostraca</taxon>
        <taxon>Eucarida</taxon>
        <taxon>Decapoda</taxon>
        <taxon>Pleocyemata</taxon>
        <taxon>Caridea</taxon>
        <taxon>Atyoidea</taxon>
        <taxon>Atyidae</taxon>
        <taxon>Halocaridina</taxon>
    </lineage>
</organism>
<sequence length="294" mass="32825">MIRNNNKYISVPFSSFWILIIGFHRELEIDTVTTHCALVKKIALEQNDSLEISKDDTDSRKSSQFEGGEFKEKINTDGNTHNTGSSVGAYQANSNLLSQSLRKCSLNGDLHTDKPESPWNTNDAVSSLMKEASENITSSLTESENLLEDSAVVRNRCLDMNHSLTSSSQLHDGSVLTKVERGKEVGNKKGRPKFKKYVGAFNTDCSSRDRSFRARDSSLGEASEWIPKPDNAKTHSLSMYSRKEFPALGSKGHGPKQDNSRDTQCLTNNEELIYKHQFKNPEPTAGEETVLMQD</sequence>